<evidence type="ECO:0000313" key="2">
    <source>
        <dbReference type="Proteomes" id="UP000678016"/>
    </source>
</evidence>
<evidence type="ECO:0000313" key="1">
    <source>
        <dbReference type="EMBL" id="QUX26975.1"/>
    </source>
</evidence>
<name>A0ABX8BXQ4_9ACTN</name>
<keyword evidence="2" id="KW-1185">Reference proteome</keyword>
<accession>A0ABX8BXQ4</accession>
<dbReference type="Proteomes" id="UP000678016">
    <property type="component" value="Chromosome"/>
</dbReference>
<reference evidence="2" key="1">
    <citation type="submission" date="2021-05" db="EMBL/GenBank/DDBJ databases">
        <title>Direct Submission.</title>
        <authorList>
            <person name="Li K."/>
            <person name="Gao J."/>
        </authorList>
    </citation>
    <scope>NUCLEOTIDE SEQUENCE [LARGE SCALE GENOMIC DNA]</scope>
    <source>
        <strain evidence="2">HDS12</strain>
    </source>
</reference>
<dbReference type="EMBL" id="CP074132">
    <property type="protein sequence ID" value="QUX26975.1"/>
    <property type="molecule type" value="Genomic_DNA"/>
</dbReference>
<gene>
    <name evidence="1" type="ORF">KGD83_16570</name>
</gene>
<protein>
    <submittedName>
        <fullName evidence="1">Uncharacterized protein</fullName>
    </submittedName>
</protein>
<sequence length="137" mass="15458">MNMVTQPVLHRVRDYYWGCILCEDFEGYDGDYDHLAGEGPFFAADDQVTVPVVDSRMVDPQDAAVELNVYVHAAPVPSYDHASVIVLRSGVLSLGDADRFDEVYLQPGRWLLQIDLDPRRPDEARWVTVHLSPADAR</sequence>
<proteinExistence type="predicted"/>
<organism evidence="1 2">
    <name type="scientific">Nocardiopsis akebiae</name>
    <dbReference type="NCBI Taxonomy" id="2831968"/>
    <lineage>
        <taxon>Bacteria</taxon>
        <taxon>Bacillati</taxon>
        <taxon>Actinomycetota</taxon>
        <taxon>Actinomycetes</taxon>
        <taxon>Streptosporangiales</taxon>
        <taxon>Nocardiopsidaceae</taxon>
        <taxon>Nocardiopsis</taxon>
    </lineage>
</organism>